<dbReference type="SUPFAM" id="SSF46774">
    <property type="entry name" value="ARID-like"/>
    <property type="match status" value="1"/>
</dbReference>
<gene>
    <name evidence="13" type="ORF">CISG_00579</name>
</gene>
<dbReference type="CDD" id="cd16100">
    <property type="entry name" value="ARID"/>
    <property type="match status" value="1"/>
</dbReference>
<dbReference type="GO" id="GO:0000785">
    <property type="term" value="C:chromatin"/>
    <property type="evidence" value="ECO:0007669"/>
    <property type="project" value="TreeGrafter"/>
</dbReference>
<proteinExistence type="predicted"/>
<evidence type="ECO:0000259" key="11">
    <source>
        <dbReference type="PROSITE" id="PS51183"/>
    </source>
</evidence>
<evidence type="ECO:0000256" key="7">
    <source>
        <dbReference type="PROSITE-ProRule" id="PRU00146"/>
    </source>
</evidence>
<dbReference type="PROSITE" id="PS51184">
    <property type="entry name" value="JMJC"/>
    <property type="match status" value="1"/>
</dbReference>
<evidence type="ECO:0000256" key="2">
    <source>
        <dbReference type="ARBA" id="ARBA00022723"/>
    </source>
</evidence>
<dbReference type="SMART" id="SM00545">
    <property type="entry name" value="JmjN"/>
    <property type="match status" value="1"/>
</dbReference>
<dbReference type="GO" id="GO:0008270">
    <property type="term" value="F:zinc ion binding"/>
    <property type="evidence" value="ECO:0007669"/>
    <property type="project" value="UniProtKB-KW"/>
</dbReference>
<keyword evidence="13" id="KW-0489">Methyltransferase</keyword>
<dbReference type="Pfam" id="PF02375">
    <property type="entry name" value="JmjN"/>
    <property type="match status" value="1"/>
</dbReference>
<dbReference type="SUPFAM" id="SSF51197">
    <property type="entry name" value="Clavaminate synthase-like"/>
    <property type="match status" value="1"/>
</dbReference>
<feature type="domain" description="JmjN" evidence="11">
    <location>
        <begin position="40"/>
        <end position="81"/>
    </location>
</feature>
<evidence type="ECO:0000313" key="13">
    <source>
        <dbReference type="EMBL" id="KMU74649.1"/>
    </source>
</evidence>
<dbReference type="InterPro" id="IPR001606">
    <property type="entry name" value="ARID_dom"/>
</dbReference>
<sequence>MFAQRSKGCALDLSTVERRGHQSAVREPVKRVRPHSLPEAPTFRPTEEEFKDPMEYIRKIAPEGKKYGICKIIPPDSWDPPFAIDTERFHFRTRRQELNSVEGDQLTKFHRQHGTTLARFPSVDKRPLDLYKLKKAVEVRGGFDQRWLQPYEDYLLLAKPGVQQQLEIEHGERSKSSEKPEKSEKSAPPPEPASIRPITVGFTAVNAPANGIPKTTSFVPINNGPSVVKKETDQGAESTTTQAPESGTVSKNSESRRVSAVNGHDSHPLKRALGNESAAGTPQAENGDDGANGRRSKRLKKDVAPTVSGSNMSLLRPTPPQSRPKGGNRKTGDKCETCGKSNDRPSILLCDGCDNGYHMHCLDPPLSNAPNYDWHCPKCLVGTGEYGFEEGGIYSLKQFQEKADAFKRNYFSGKMPFDPVLNAHRRETEDDVEREFWRLVESLTETVEVEYGADIHSTTHGSGFPTVERNPLDPYSVDPWNLNVLPLHGESLFRHIKSDVSGMTVPWVYVGMCFSTFCWHNEDHYSYSANYQHFGATKTCWLHFFRQIS</sequence>
<dbReference type="InterPro" id="IPR019787">
    <property type="entry name" value="Znf_PHD-finger"/>
</dbReference>
<dbReference type="InterPro" id="IPR003347">
    <property type="entry name" value="JmjC_dom"/>
</dbReference>
<dbReference type="Gene3D" id="3.30.40.10">
    <property type="entry name" value="Zinc/RING finger domain, C3HC4 (zinc finger)"/>
    <property type="match status" value="1"/>
</dbReference>
<feature type="domain" description="PHD-type" evidence="9">
    <location>
        <begin position="332"/>
        <end position="382"/>
    </location>
</feature>
<organism evidence="13 14">
    <name type="scientific">Coccidioides immitis RMSCC 3703</name>
    <dbReference type="NCBI Taxonomy" id="454286"/>
    <lineage>
        <taxon>Eukaryota</taxon>
        <taxon>Fungi</taxon>
        <taxon>Dikarya</taxon>
        <taxon>Ascomycota</taxon>
        <taxon>Pezizomycotina</taxon>
        <taxon>Eurotiomycetes</taxon>
        <taxon>Eurotiomycetidae</taxon>
        <taxon>Onygenales</taxon>
        <taxon>Onygenaceae</taxon>
        <taxon>Coccidioides</taxon>
    </lineage>
</organism>
<dbReference type="CDD" id="cd15543">
    <property type="entry name" value="PHD_RSF1"/>
    <property type="match status" value="1"/>
</dbReference>
<dbReference type="SUPFAM" id="SSF57903">
    <property type="entry name" value="FYVE/PHD zinc finger"/>
    <property type="match status" value="1"/>
</dbReference>
<dbReference type="GO" id="GO:0032259">
    <property type="term" value="P:methylation"/>
    <property type="evidence" value="ECO:0007669"/>
    <property type="project" value="UniProtKB-KW"/>
</dbReference>
<feature type="region of interest" description="Disordered" evidence="8">
    <location>
        <begin position="168"/>
        <end position="196"/>
    </location>
</feature>
<dbReference type="GO" id="GO:0008168">
    <property type="term" value="F:methyltransferase activity"/>
    <property type="evidence" value="ECO:0007669"/>
    <property type="project" value="UniProtKB-KW"/>
</dbReference>
<evidence type="ECO:0000256" key="8">
    <source>
        <dbReference type="SAM" id="MobiDB-lite"/>
    </source>
</evidence>
<evidence type="ECO:0000259" key="12">
    <source>
        <dbReference type="PROSITE" id="PS51184"/>
    </source>
</evidence>
<dbReference type="SMART" id="SM01014">
    <property type="entry name" value="ARID"/>
    <property type="match status" value="1"/>
</dbReference>
<evidence type="ECO:0000259" key="9">
    <source>
        <dbReference type="PROSITE" id="PS50016"/>
    </source>
</evidence>
<dbReference type="Pfam" id="PF00628">
    <property type="entry name" value="PHD"/>
    <property type="match status" value="1"/>
</dbReference>
<evidence type="ECO:0000256" key="3">
    <source>
        <dbReference type="ARBA" id="ARBA00022771"/>
    </source>
</evidence>
<dbReference type="Pfam" id="PF01388">
    <property type="entry name" value="ARID"/>
    <property type="match status" value="1"/>
</dbReference>
<dbReference type="PROSITE" id="PS51011">
    <property type="entry name" value="ARID"/>
    <property type="match status" value="1"/>
</dbReference>
<feature type="region of interest" description="Disordered" evidence="8">
    <location>
        <begin position="210"/>
        <end position="337"/>
    </location>
</feature>
<dbReference type="AlphaFoldDB" id="A0A0J8QQ43"/>
<feature type="region of interest" description="Disordered" evidence="8">
    <location>
        <begin position="19"/>
        <end position="44"/>
    </location>
</feature>
<dbReference type="Gene3D" id="2.60.120.650">
    <property type="entry name" value="Cupin"/>
    <property type="match status" value="2"/>
</dbReference>
<evidence type="ECO:0000259" key="10">
    <source>
        <dbReference type="PROSITE" id="PS51011"/>
    </source>
</evidence>
<dbReference type="InterPro" id="IPR019786">
    <property type="entry name" value="Zinc_finger_PHD-type_CS"/>
</dbReference>
<accession>A0A0J8QQ43</accession>
<dbReference type="InterPro" id="IPR036431">
    <property type="entry name" value="ARID_dom_sf"/>
</dbReference>
<dbReference type="InterPro" id="IPR011011">
    <property type="entry name" value="Znf_FYVE_PHD"/>
</dbReference>
<dbReference type="GO" id="GO:0006355">
    <property type="term" value="P:regulation of DNA-templated transcription"/>
    <property type="evidence" value="ECO:0007669"/>
    <property type="project" value="TreeGrafter"/>
</dbReference>
<evidence type="ECO:0000256" key="4">
    <source>
        <dbReference type="ARBA" id="ARBA00022833"/>
    </source>
</evidence>
<keyword evidence="4" id="KW-0862">Zinc</keyword>
<keyword evidence="5" id="KW-0408">Iron</keyword>
<dbReference type="PROSITE" id="PS51183">
    <property type="entry name" value="JMJN"/>
    <property type="match status" value="1"/>
</dbReference>
<evidence type="ECO:0000313" key="14">
    <source>
        <dbReference type="Proteomes" id="UP000054559"/>
    </source>
</evidence>
<feature type="domain" description="ARID" evidence="10">
    <location>
        <begin position="96"/>
        <end position="195"/>
    </location>
</feature>
<name>A0A0J8QQ43_COCIT</name>
<reference evidence="14" key="1">
    <citation type="journal article" date="2010" name="Genome Res.">
        <title>Population genomic sequencing of Coccidioides fungi reveals recent hybridization and transposon control.</title>
        <authorList>
            <person name="Neafsey D.E."/>
            <person name="Barker B.M."/>
            <person name="Sharpton T.J."/>
            <person name="Stajich J.E."/>
            <person name="Park D.J."/>
            <person name="Whiston E."/>
            <person name="Hung C.-Y."/>
            <person name="McMahan C."/>
            <person name="White J."/>
            <person name="Sykes S."/>
            <person name="Heiman D."/>
            <person name="Young S."/>
            <person name="Zeng Q."/>
            <person name="Abouelleil A."/>
            <person name="Aftuck L."/>
            <person name="Bessette D."/>
            <person name="Brown A."/>
            <person name="FitzGerald M."/>
            <person name="Lui A."/>
            <person name="Macdonald J.P."/>
            <person name="Priest M."/>
            <person name="Orbach M.J."/>
            <person name="Galgiani J.N."/>
            <person name="Kirkland T.N."/>
            <person name="Cole G.T."/>
            <person name="Birren B.W."/>
            <person name="Henn M.R."/>
            <person name="Taylor J.W."/>
            <person name="Rounsley S.D."/>
        </authorList>
    </citation>
    <scope>NUCLEOTIDE SEQUENCE [LARGE SCALE GENOMIC DNA]</scope>
    <source>
        <strain evidence="14">RMSCC 3703</strain>
    </source>
</reference>
<keyword evidence="6" id="KW-0539">Nucleus</keyword>
<comment type="subcellular location">
    <subcellularLocation>
        <location evidence="1">Nucleus</location>
    </subcellularLocation>
</comment>
<dbReference type="Proteomes" id="UP000054559">
    <property type="component" value="Unassembled WGS sequence"/>
</dbReference>
<dbReference type="PANTHER" id="PTHR10694:SF33">
    <property type="entry name" value="LYSINE-SPECIFIC DEMETHYLASE 5"/>
    <property type="match status" value="1"/>
</dbReference>
<dbReference type="PROSITE" id="PS50016">
    <property type="entry name" value="ZF_PHD_2"/>
    <property type="match status" value="1"/>
</dbReference>
<dbReference type="InterPro" id="IPR001965">
    <property type="entry name" value="Znf_PHD"/>
</dbReference>
<feature type="compositionally biased region" description="Polar residues" evidence="8">
    <location>
        <begin position="213"/>
        <end position="225"/>
    </location>
</feature>
<dbReference type="SMART" id="SM00249">
    <property type="entry name" value="PHD"/>
    <property type="match status" value="1"/>
</dbReference>
<dbReference type="STRING" id="454286.A0A0J8QQ43"/>
<feature type="domain" description="JmjC" evidence="12">
    <location>
        <begin position="474"/>
        <end position="549"/>
    </location>
</feature>
<keyword evidence="2" id="KW-0479">Metal-binding</keyword>
<dbReference type="EMBL" id="DS268119">
    <property type="protein sequence ID" value="KMU74649.1"/>
    <property type="molecule type" value="Genomic_DNA"/>
</dbReference>
<dbReference type="PANTHER" id="PTHR10694">
    <property type="entry name" value="LYSINE-SPECIFIC DEMETHYLASE"/>
    <property type="match status" value="1"/>
</dbReference>
<dbReference type="GO" id="GO:0005634">
    <property type="term" value="C:nucleus"/>
    <property type="evidence" value="ECO:0007669"/>
    <property type="project" value="UniProtKB-SubCell"/>
</dbReference>
<dbReference type="GO" id="GO:0034647">
    <property type="term" value="F:histone H3K4me/H3K4me2/H3K4me3 demethylase activity"/>
    <property type="evidence" value="ECO:0007669"/>
    <property type="project" value="TreeGrafter"/>
</dbReference>
<feature type="compositionally biased region" description="Basic and acidic residues" evidence="8">
    <location>
        <begin position="168"/>
        <end position="185"/>
    </location>
</feature>
<keyword evidence="3 7" id="KW-0863">Zinc-finger</keyword>
<evidence type="ECO:0000256" key="6">
    <source>
        <dbReference type="ARBA" id="ARBA00023242"/>
    </source>
</evidence>
<dbReference type="GO" id="GO:0003677">
    <property type="term" value="F:DNA binding"/>
    <property type="evidence" value="ECO:0007669"/>
    <property type="project" value="InterPro"/>
</dbReference>
<feature type="compositionally biased region" description="Polar residues" evidence="8">
    <location>
        <begin position="235"/>
        <end position="252"/>
    </location>
</feature>
<keyword evidence="13" id="KW-0808">Transferase</keyword>
<evidence type="ECO:0000256" key="5">
    <source>
        <dbReference type="ARBA" id="ARBA00023004"/>
    </source>
</evidence>
<dbReference type="Pfam" id="PF02373">
    <property type="entry name" value="JmjC"/>
    <property type="match status" value="1"/>
</dbReference>
<dbReference type="InterPro" id="IPR003349">
    <property type="entry name" value="JmjN"/>
</dbReference>
<evidence type="ECO:0000256" key="1">
    <source>
        <dbReference type="ARBA" id="ARBA00004123"/>
    </source>
</evidence>
<dbReference type="InterPro" id="IPR013083">
    <property type="entry name" value="Znf_RING/FYVE/PHD"/>
</dbReference>
<dbReference type="PROSITE" id="PS01359">
    <property type="entry name" value="ZF_PHD_1"/>
    <property type="match status" value="1"/>
</dbReference>
<protein>
    <submittedName>
        <fullName evidence="13">Histone demethylase JARID1C</fullName>
    </submittedName>
</protein>